<dbReference type="AlphaFoldDB" id="A0A9E8NDU7"/>
<protein>
    <submittedName>
        <fullName evidence="1">Uncharacterized protein</fullName>
    </submittedName>
</protein>
<dbReference type="RefSeq" id="WP_244819407.1">
    <property type="nucleotide sequence ID" value="NZ_CP112998.1"/>
</dbReference>
<dbReference type="EMBL" id="CP112998">
    <property type="protein sequence ID" value="WAC13483.1"/>
    <property type="molecule type" value="Genomic_DNA"/>
</dbReference>
<gene>
    <name evidence="1" type="ORF">ON006_05895</name>
</gene>
<name>A0A9E8NDU7_9BACT</name>
<proteinExistence type="predicted"/>
<evidence type="ECO:0000313" key="2">
    <source>
        <dbReference type="Proteomes" id="UP001164653"/>
    </source>
</evidence>
<dbReference type="KEGG" id="dpf:ON006_05895"/>
<keyword evidence="2" id="KW-1185">Reference proteome</keyword>
<accession>A0A9E8NDU7</accession>
<sequence>MELSGSSYELPGTVSAVFFSKKDAQKAHAGLLRLGHSQDEISLLMSDETLNSHANPLNEENALDVGASSDQARADQKARTRHLIADAILSITTMISLPKLGIWISRRLLGDGQGTFDATSIGSIIAARIPQEHCDTYEAGIKEGGIIISVDPKNRAERDAIVREFRASNGHDILGDDGYTELGD</sequence>
<organism evidence="1 2">
    <name type="scientific">Dyadobacter pollutisoli</name>
    <dbReference type="NCBI Taxonomy" id="2910158"/>
    <lineage>
        <taxon>Bacteria</taxon>
        <taxon>Pseudomonadati</taxon>
        <taxon>Bacteroidota</taxon>
        <taxon>Cytophagia</taxon>
        <taxon>Cytophagales</taxon>
        <taxon>Spirosomataceae</taxon>
        <taxon>Dyadobacter</taxon>
    </lineage>
</organism>
<evidence type="ECO:0000313" key="1">
    <source>
        <dbReference type="EMBL" id="WAC13483.1"/>
    </source>
</evidence>
<reference evidence="1" key="1">
    <citation type="submission" date="2022-11" db="EMBL/GenBank/DDBJ databases">
        <title>Dyadobacter pollutisoli sp. nov., isolated from plastic dumped soil.</title>
        <authorList>
            <person name="Kim J.M."/>
            <person name="Kim K.R."/>
            <person name="Lee J.K."/>
            <person name="Hao L."/>
            <person name="Jeon C.O."/>
        </authorList>
    </citation>
    <scope>NUCLEOTIDE SEQUENCE</scope>
    <source>
        <strain evidence="1">U1</strain>
    </source>
</reference>
<dbReference type="Proteomes" id="UP001164653">
    <property type="component" value="Chromosome"/>
</dbReference>